<evidence type="ECO:0000256" key="9">
    <source>
        <dbReference type="PROSITE-ProRule" id="PRU00339"/>
    </source>
</evidence>
<evidence type="ECO:0000256" key="7">
    <source>
        <dbReference type="ARBA" id="ARBA00023136"/>
    </source>
</evidence>
<evidence type="ECO:0000256" key="4">
    <source>
        <dbReference type="ARBA" id="ARBA00022787"/>
    </source>
</evidence>
<evidence type="ECO:0000256" key="6">
    <source>
        <dbReference type="ARBA" id="ARBA00023128"/>
    </source>
</evidence>
<evidence type="ECO:0000256" key="8">
    <source>
        <dbReference type="PIRNR" id="PIRNR008835"/>
    </source>
</evidence>
<keyword evidence="3 10" id="KW-0812">Transmembrane</keyword>
<sequence>MERIINDIVEPEDLKKYELLYNDQTRRGHASDKAQFDYAWCLVRSKYLEDMKRGVALFEDLIRRAKDDIERRDYLYYMSIGYTKIKEYQQALTYVKALLKIEPNNYQALELEKYIEKKMKKEGIMGIAIVSGAVLALGGLIGLGVAMSKK</sequence>
<dbReference type="InterPro" id="IPR011990">
    <property type="entry name" value="TPR-like_helical_dom_sf"/>
</dbReference>
<dbReference type="Gene3D" id="1.25.40.10">
    <property type="entry name" value="Tetratricopeptide repeat domain"/>
    <property type="match status" value="1"/>
</dbReference>
<proteinExistence type="inferred from homology"/>
<dbReference type="InterPro" id="IPR016543">
    <property type="entry name" value="Fis1"/>
</dbReference>
<dbReference type="PROSITE" id="PS50005">
    <property type="entry name" value="TPR"/>
    <property type="match status" value="1"/>
</dbReference>
<evidence type="ECO:0000313" key="13">
    <source>
        <dbReference type="Proteomes" id="UP001217089"/>
    </source>
</evidence>
<dbReference type="SUPFAM" id="SSF48452">
    <property type="entry name" value="TPR-like"/>
    <property type="match status" value="1"/>
</dbReference>
<comment type="caution">
    <text evidence="11">The sequence shown here is derived from an EMBL/GenBank/DDBJ whole genome shotgun (WGS) entry which is preliminary data.</text>
</comment>
<name>A0ABQ9EX08_TEGGR</name>
<evidence type="ECO:0000256" key="1">
    <source>
        <dbReference type="ARBA" id="ARBA00004572"/>
    </source>
</evidence>
<dbReference type="Proteomes" id="UP001217089">
    <property type="component" value="Unassembled WGS sequence"/>
</dbReference>
<dbReference type="InterPro" id="IPR033745">
    <property type="entry name" value="Fis1_cytosol"/>
</dbReference>
<accession>A0ABQ9EX08</accession>
<gene>
    <name evidence="11" type="ORF">KUTeg_011574</name>
    <name evidence="12" type="ORF">KUTeg_011931</name>
</gene>
<dbReference type="InterPro" id="IPR019734">
    <property type="entry name" value="TPR_rpt"/>
</dbReference>
<reference evidence="11 13" key="1">
    <citation type="submission" date="2022-12" db="EMBL/GenBank/DDBJ databases">
        <title>Chromosome-level genome of Tegillarca granosa.</title>
        <authorList>
            <person name="Kim J."/>
        </authorList>
    </citation>
    <scope>NUCLEOTIDE SEQUENCE [LARGE SCALE GENOMIC DNA]</scope>
    <source>
        <strain evidence="11">Teg-2019</strain>
        <tissue evidence="11">Adductor muscle</tissue>
    </source>
</reference>
<dbReference type="EMBL" id="JARBDR010000640">
    <property type="protein sequence ID" value="KAJ8309709.1"/>
    <property type="molecule type" value="Genomic_DNA"/>
</dbReference>
<organism evidence="11 13">
    <name type="scientific">Tegillarca granosa</name>
    <name type="common">Malaysian cockle</name>
    <name type="synonym">Anadara granosa</name>
    <dbReference type="NCBI Taxonomy" id="220873"/>
    <lineage>
        <taxon>Eukaryota</taxon>
        <taxon>Metazoa</taxon>
        <taxon>Spiralia</taxon>
        <taxon>Lophotrochozoa</taxon>
        <taxon>Mollusca</taxon>
        <taxon>Bivalvia</taxon>
        <taxon>Autobranchia</taxon>
        <taxon>Pteriomorphia</taxon>
        <taxon>Arcoida</taxon>
        <taxon>Arcoidea</taxon>
        <taxon>Arcidae</taxon>
        <taxon>Tegillarca</taxon>
    </lineage>
</organism>
<comment type="similarity">
    <text evidence="2 8">Belongs to the FIS1 family.</text>
</comment>
<protein>
    <recommendedName>
        <fullName evidence="8">Mitochondrial fission 1 protein</fullName>
    </recommendedName>
</protein>
<comment type="function">
    <text evidence="8">Involved in the fragmentation of the mitochondrial network and its perinuclear clustering.</text>
</comment>
<comment type="domain">
    <text evidence="8">The C-terminus is required for mitochondrial localization, while the N-terminus is necessary for mitochondrial fission.</text>
</comment>
<dbReference type="PANTHER" id="PTHR13247:SF0">
    <property type="entry name" value="MITOCHONDRIAL FISSION 1 PROTEIN"/>
    <property type="match status" value="1"/>
</dbReference>
<dbReference type="CDD" id="cd12212">
    <property type="entry name" value="Fis1"/>
    <property type="match status" value="1"/>
</dbReference>
<dbReference type="PIRSF" id="PIRSF008835">
    <property type="entry name" value="TPR_repeat_11_Fis1"/>
    <property type="match status" value="1"/>
</dbReference>
<keyword evidence="4 8" id="KW-1000">Mitochondrion outer membrane</keyword>
<keyword evidence="5 10" id="KW-1133">Transmembrane helix</keyword>
<dbReference type="InterPro" id="IPR028061">
    <property type="entry name" value="Fis1_TPR_C"/>
</dbReference>
<dbReference type="PANTHER" id="PTHR13247">
    <property type="entry name" value="TETRATRICOPEPTIDE REPEAT PROTEIN 11 TPR REPEAT PROTEIN 11"/>
    <property type="match status" value="1"/>
</dbReference>
<dbReference type="InterPro" id="IPR028058">
    <property type="entry name" value="Fis1_TPR_N"/>
</dbReference>
<keyword evidence="6 8" id="KW-0496">Mitochondrion</keyword>
<keyword evidence="7 8" id="KW-0472">Membrane</keyword>
<evidence type="ECO:0000256" key="5">
    <source>
        <dbReference type="ARBA" id="ARBA00022989"/>
    </source>
</evidence>
<evidence type="ECO:0000313" key="12">
    <source>
        <dbReference type="EMBL" id="KAJ8310066.1"/>
    </source>
</evidence>
<comment type="subcellular location">
    <subcellularLocation>
        <location evidence="1">Mitochondrion outer membrane</location>
        <topology evidence="1">Single-pass membrane protein</topology>
    </subcellularLocation>
</comment>
<evidence type="ECO:0000256" key="10">
    <source>
        <dbReference type="SAM" id="Phobius"/>
    </source>
</evidence>
<feature type="repeat" description="TPR" evidence="9">
    <location>
        <begin position="72"/>
        <end position="105"/>
    </location>
</feature>
<evidence type="ECO:0000313" key="11">
    <source>
        <dbReference type="EMBL" id="KAJ8309709.1"/>
    </source>
</evidence>
<feature type="transmembrane region" description="Helical" evidence="10">
    <location>
        <begin position="123"/>
        <end position="147"/>
    </location>
</feature>
<evidence type="ECO:0000256" key="3">
    <source>
        <dbReference type="ARBA" id="ARBA00022692"/>
    </source>
</evidence>
<dbReference type="EMBL" id="JARBDR010000640">
    <property type="protein sequence ID" value="KAJ8310066.1"/>
    <property type="molecule type" value="Genomic_DNA"/>
</dbReference>
<keyword evidence="13" id="KW-1185">Reference proteome</keyword>
<dbReference type="Pfam" id="PF14853">
    <property type="entry name" value="Fis1_TPR_C"/>
    <property type="match status" value="1"/>
</dbReference>
<evidence type="ECO:0000256" key="2">
    <source>
        <dbReference type="ARBA" id="ARBA00008937"/>
    </source>
</evidence>
<keyword evidence="9" id="KW-0802">TPR repeat</keyword>
<dbReference type="Pfam" id="PF14852">
    <property type="entry name" value="Fis1_TPR_N"/>
    <property type="match status" value="1"/>
</dbReference>